<dbReference type="InterPro" id="IPR042100">
    <property type="entry name" value="Bug_dom1"/>
</dbReference>
<dbReference type="KEGG" id="drg:H9K76_09290"/>
<feature type="signal peptide" evidence="2">
    <location>
        <begin position="1"/>
        <end position="21"/>
    </location>
</feature>
<proteinExistence type="inferred from homology"/>
<dbReference type="PIRSF" id="PIRSF017082">
    <property type="entry name" value="YflP"/>
    <property type="match status" value="1"/>
</dbReference>
<reference evidence="3 4" key="1">
    <citation type="submission" date="2020-08" db="EMBL/GenBank/DDBJ databases">
        <title>Genome sequence of Diaphorobacter ruginosibacter DSM 27467T.</title>
        <authorList>
            <person name="Hyun D.-W."/>
            <person name="Bae J.-W."/>
        </authorList>
    </citation>
    <scope>NUCLEOTIDE SEQUENCE [LARGE SCALE GENOMIC DNA]</scope>
    <source>
        <strain evidence="3 4">DSM 27467</strain>
    </source>
</reference>
<evidence type="ECO:0000313" key="3">
    <source>
        <dbReference type="EMBL" id="QNN58965.1"/>
    </source>
</evidence>
<dbReference type="EMBL" id="CP060714">
    <property type="protein sequence ID" value="QNN58965.1"/>
    <property type="molecule type" value="Genomic_DNA"/>
</dbReference>
<dbReference type="Gene3D" id="3.40.190.150">
    <property type="entry name" value="Bordetella uptake gene, domain 1"/>
    <property type="match status" value="1"/>
</dbReference>
<dbReference type="AlphaFoldDB" id="A0A7G9RTP0"/>
<evidence type="ECO:0000313" key="4">
    <source>
        <dbReference type="Proteomes" id="UP000515811"/>
    </source>
</evidence>
<keyword evidence="4" id="KW-1185">Reference proteome</keyword>
<keyword evidence="2" id="KW-0732">Signal</keyword>
<evidence type="ECO:0000256" key="1">
    <source>
        <dbReference type="ARBA" id="ARBA00006987"/>
    </source>
</evidence>
<dbReference type="CDD" id="cd07012">
    <property type="entry name" value="PBP2_Bug_TTT"/>
    <property type="match status" value="1"/>
</dbReference>
<gene>
    <name evidence="3" type="ORF">H9K76_09290</name>
</gene>
<dbReference type="PANTHER" id="PTHR42928">
    <property type="entry name" value="TRICARBOXYLATE-BINDING PROTEIN"/>
    <property type="match status" value="1"/>
</dbReference>
<evidence type="ECO:0000256" key="2">
    <source>
        <dbReference type="SAM" id="SignalP"/>
    </source>
</evidence>
<dbReference type="RefSeq" id="WP_187599780.1">
    <property type="nucleotide sequence ID" value="NZ_CP060714.1"/>
</dbReference>
<feature type="chain" id="PRO_5028985363" evidence="2">
    <location>
        <begin position="22"/>
        <end position="321"/>
    </location>
</feature>
<dbReference type="Pfam" id="PF03401">
    <property type="entry name" value="TctC"/>
    <property type="match status" value="1"/>
</dbReference>
<sequence length="321" mass="34078">MRTLRLVLLACIGIAGPHAFAAPAEGLPAQSVRLVVPFPPGGSTDAIARILAEGLAKELGESVYIDNRPGAATNIGSEWVAKARPDGYTLLFGSSALLVNQIFGPKPGFDPQEGLAPISTVAEVPFVLAAHPDAPFRTPREFVLAARHEPGRLSVASSQLDTYVERLMHVAGVELLHVPYKGGAQAVTDTMSGVVDSTFALAPVLLPLLEAGKLRAIGITSPKRLKDSLPDVPTFVESGVDFIISALYVLQGPVGMEPERLERLNSAVRAVATSGSFKSRLKEIGAKASSSSPEELTELLRKQSSAWEKLAKDHPELLKSR</sequence>
<accession>A0A7G9RTP0</accession>
<dbReference type="PANTHER" id="PTHR42928:SF5">
    <property type="entry name" value="BLR1237 PROTEIN"/>
    <property type="match status" value="1"/>
</dbReference>
<dbReference type="Gene3D" id="3.40.190.10">
    <property type="entry name" value="Periplasmic binding protein-like II"/>
    <property type="match status" value="1"/>
</dbReference>
<dbReference type="Proteomes" id="UP000515811">
    <property type="component" value="Chromosome"/>
</dbReference>
<comment type="similarity">
    <text evidence="1">Belongs to the UPF0065 (bug) family.</text>
</comment>
<dbReference type="InterPro" id="IPR005064">
    <property type="entry name" value="BUG"/>
</dbReference>
<organism evidence="3 4">
    <name type="scientific">Diaphorobacter ruginosibacter</name>
    <dbReference type="NCBI Taxonomy" id="1715720"/>
    <lineage>
        <taxon>Bacteria</taxon>
        <taxon>Pseudomonadati</taxon>
        <taxon>Pseudomonadota</taxon>
        <taxon>Betaproteobacteria</taxon>
        <taxon>Burkholderiales</taxon>
        <taxon>Comamonadaceae</taxon>
        <taxon>Diaphorobacter</taxon>
    </lineage>
</organism>
<dbReference type="SUPFAM" id="SSF53850">
    <property type="entry name" value="Periplasmic binding protein-like II"/>
    <property type="match status" value="1"/>
</dbReference>
<name>A0A7G9RTP0_9BURK</name>
<protein>
    <submittedName>
        <fullName evidence="3">Tripartite tricarboxylate transporter substrate binding protein</fullName>
    </submittedName>
</protein>